<sequence length="53" mass="6140">MERINSVRLDLLDFEDLDQEFDFIGCDDFNPDLTTSSASVMWYKAGQTVITFE</sequence>
<keyword evidence="2" id="KW-1185">Reference proteome</keyword>
<accession>A0A1H2V753</accession>
<proteinExistence type="predicted"/>
<protein>
    <submittedName>
        <fullName evidence="1">Uncharacterized protein</fullName>
    </submittedName>
</protein>
<dbReference type="AlphaFoldDB" id="A0A1H2V753"/>
<evidence type="ECO:0000313" key="1">
    <source>
        <dbReference type="EMBL" id="SDW64090.1"/>
    </source>
</evidence>
<name>A0A1H2V753_9FIRM</name>
<organism evidence="1 2">
    <name type="scientific">Tepidimicrobium xylanilyticum</name>
    <dbReference type="NCBI Taxonomy" id="1123352"/>
    <lineage>
        <taxon>Bacteria</taxon>
        <taxon>Bacillati</taxon>
        <taxon>Bacillota</taxon>
        <taxon>Tissierellia</taxon>
        <taxon>Tissierellales</taxon>
        <taxon>Tepidimicrobiaceae</taxon>
        <taxon>Tepidimicrobium</taxon>
    </lineage>
</organism>
<reference evidence="1 2" key="1">
    <citation type="submission" date="2016-10" db="EMBL/GenBank/DDBJ databases">
        <authorList>
            <person name="de Groot N.N."/>
        </authorList>
    </citation>
    <scope>NUCLEOTIDE SEQUENCE [LARGE SCALE GENOMIC DNA]</scope>
    <source>
        <strain evidence="1 2">DSM 23310</strain>
    </source>
</reference>
<dbReference type="Proteomes" id="UP000198828">
    <property type="component" value="Unassembled WGS sequence"/>
</dbReference>
<dbReference type="EMBL" id="FNNG01000003">
    <property type="protein sequence ID" value="SDW64090.1"/>
    <property type="molecule type" value="Genomic_DNA"/>
</dbReference>
<evidence type="ECO:0000313" key="2">
    <source>
        <dbReference type="Proteomes" id="UP000198828"/>
    </source>
</evidence>
<dbReference type="RefSeq" id="WP_159428617.1">
    <property type="nucleotide sequence ID" value="NZ_BSYN01000004.1"/>
</dbReference>
<gene>
    <name evidence="1" type="ORF">SAMN05660923_01036</name>
</gene>